<feature type="compositionally biased region" description="Basic residues" evidence="1">
    <location>
        <begin position="1"/>
        <end position="10"/>
    </location>
</feature>
<dbReference type="Proteomes" id="UP000316916">
    <property type="component" value="Unassembled WGS sequence"/>
</dbReference>
<evidence type="ECO:0000313" key="3">
    <source>
        <dbReference type="Proteomes" id="UP000316916"/>
    </source>
</evidence>
<accession>A0A521DMK7</accession>
<proteinExistence type="predicted"/>
<dbReference type="AlphaFoldDB" id="A0A521DMK7"/>
<name>A0A521DMK7_9FLAO</name>
<protein>
    <submittedName>
        <fullName evidence="2">Uncharacterized protein</fullName>
    </submittedName>
</protein>
<evidence type="ECO:0000313" key="2">
    <source>
        <dbReference type="EMBL" id="SMO72311.1"/>
    </source>
</evidence>
<evidence type="ECO:0000256" key="1">
    <source>
        <dbReference type="SAM" id="MobiDB-lite"/>
    </source>
</evidence>
<organism evidence="2 3">
    <name type="scientific">Chryseobacterium rhizoplanae</name>
    <dbReference type="NCBI Taxonomy" id="1609531"/>
    <lineage>
        <taxon>Bacteria</taxon>
        <taxon>Pseudomonadati</taxon>
        <taxon>Bacteroidota</taxon>
        <taxon>Flavobacteriia</taxon>
        <taxon>Flavobacteriales</taxon>
        <taxon>Weeksellaceae</taxon>
        <taxon>Chryseobacterium group</taxon>
        <taxon>Chryseobacterium</taxon>
    </lineage>
</organism>
<keyword evidence="3" id="KW-1185">Reference proteome</keyword>
<sequence>MQKSTPHTHRKETINIDGKDRTDEIDSYSL</sequence>
<reference evidence="2 3" key="1">
    <citation type="submission" date="2017-05" db="EMBL/GenBank/DDBJ databases">
        <authorList>
            <person name="Varghese N."/>
            <person name="Submissions S."/>
        </authorList>
    </citation>
    <scope>NUCLEOTIDE SEQUENCE [LARGE SCALE GENOMIC DNA]</scope>
    <source>
        <strain evidence="2 3">DSM 29371</strain>
    </source>
</reference>
<feature type="compositionally biased region" description="Basic and acidic residues" evidence="1">
    <location>
        <begin position="11"/>
        <end position="24"/>
    </location>
</feature>
<gene>
    <name evidence="2" type="ORF">SAMN06265171_105220</name>
</gene>
<dbReference type="EMBL" id="FXTC01000005">
    <property type="protein sequence ID" value="SMO72311.1"/>
    <property type="molecule type" value="Genomic_DNA"/>
</dbReference>
<feature type="region of interest" description="Disordered" evidence="1">
    <location>
        <begin position="1"/>
        <end position="30"/>
    </location>
</feature>